<evidence type="ECO:0000256" key="1">
    <source>
        <dbReference type="ARBA" id="ARBA00004651"/>
    </source>
</evidence>
<evidence type="ECO:0000256" key="6">
    <source>
        <dbReference type="ARBA" id="ARBA00023136"/>
    </source>
</evidence>
<evidence type="ECO:0000256" key="7">
    <source>
        <dbReference type="SAM" id="Phobius"/>
    </source>
</evidence>
<evidence type="ECO:0000256" key="4">
    <source>
        <dbReference type="ARBA" id="ARBA00022692"/>
    </source>
</evidence>
<gene>
    <name evidence="9" type="ORF">CW354_06195</name>
</gene>
<dbReference type="Proteomes" id="UP000239504">
    <property type="component" value="Unassembled WGS sequence"/>
</dbReference>
<dbReference type="PANTHER" id="PTHR40074">
    <property type="entry name" value="O-ACETYLTRANSFERASE WECH"/>
    <property type="match status" value="1"/>
</dbReference>
<dbReference type="PANTHER" id="PTHR40074:SF2">
    <property type="entry name" value="O-ACETYLTRANSFERASE WECH"/>
    <property type="match status" value="1"/>
</dbReference>
<evidence type="ECO:0000259" key="8">
    <source>
        <dbReference type="Pfam" id="PF01757"/>
    </source>
</evidence>
<feature type="transmembrane region" description="Helical" evidence="7">
    <location>
        <begin position="280"/>
        <end position="297"/>
    </location>
</feature>
<dbReference type="RefSeq" id="WP_104829176.1">
    <property type="nucleotide sequence ID" value="NZ_PJCH01000005.1"/>
</dbReference>
<evidence type="ECO:0000313" key="10">
    <source>
        <dbReference type="Proteomes" id="UP000239504"/>
    </source>
</evidence>
<feature type="transmembrane region" description="Helical" evidence="7">
    <location>
        <begin position="186"/>
        <end position="205"/>
    </location>
</feature>
<evidence type="ECO:0000313" key="9">
    <source>
        <dbReference type="EMBL" id="PQA87931.1"/>
    </source>
</evidence>
<proteinExistence type="inferred from homology"/>
<reference evidence="9 10" key="1">
    <citation type="submission" date="2017-12" db="EMBL/GenBank/DDBJ databases">
        <authorList>
            <person name="Hurst M.R.H."/>
        </authorList>
    </citation>
    <scope>NUCLEOTIDE SEQUENCE [LARGE SCALE GENOMIC DNA]</scope>
    <source>
        <strain evidence="9 10">SY-3-19</strain>
    </source>
</reference>
<feature type="transmembrane region" description="Helical" evidence="7">
    <location>
        <begin position="92"/>
        <end position="113"/>
    </location>
</feature>
<dbReference type="AlphaFoldDB" id="A0A2S7K628"/>
<keyword evidence="3" id="KW-1003">Cell membrane</keyword>
<evidence type="ECO:0000256" key="5">
    <source>
        <dbReference type="ARBA" id="ARBA00022989"/>
    </source>
</evidence>
<evidence type="ECO:0000256" key="2">
    <source>
        <dbReference type="ARBA" id="ARBA00007400"/>
    </source>
</evidence>
<evidence type="ECO:0000256" key="3">
    <source>
        <dbReference type="ARBA" id="ARBA00022475"/>
    </source>
</evidence>
<feature type="transmembrane region" description="Helical" evidence="7">
    <location>
        <begin position="21"/>
        <end position="38"/>
    </location>
</feature>
<accession>A0A2S7K628</accession>
<feature type="domain" description="Acyltransferase 3" evidence="8">
    <location>
        <begin position="18"/>
        <end position="322"/>
    </location>
</feature>
<dbReference type="InterPro" id="IPR002656">
    <property type="entry name" value="Acyl_transf_3_dom"/>
</dbReference>
<dbReference type="GO" id="GO:0005886">
    <property type="term" value="C:plasma membrane"/>
    <property type="evidence" value="ECO:0007669"/>
    <property type="project" value="UniProtKB-SubCell"/>
</dbReference>
<dbReference type="OrthoDB" id="7865226at2"/>
<keyword evidence="10" id="KW-1185">Reference proteome</keyword>
<dbReference type="EMBL" id="PJCH01000005">
    <property type="protein sequence ID" value="PQA87931.1"/>
    <property type="molecule type" value="Genomic_DNA"/>
</dbReference>
<dbReference type="GO" id="GO:0016413">
    <property type="term" value="F:O-acetyltransferase activity"/>
    <property type="evidence" value="ECO:0007669"/>
    <property type="project" value="TreeGrafter"/>
</dbReference>
<sequence>MSAVSSAYSNALGAGSQALEIARVFCILFMSYVHLHFFDAGHASPEAFLVMEAVIADILGRSSVPLLSVASGFLMVRFFARRDYKSAVSQRFRTLIIPMMIWNALAMILFMDFRDAAPLDLVNGLLAVTEPPAQLHLAFLRDLMALTCLTPLFIYGARRRPVVTALIVAAVYLAQPKIWIVLRTQILFFYVVGVYLAVHADRIRFPTRWEKTGVYAVAGAVTLVQIAALFEPRIGELIGGALYDNAVRRPVIALAMWCFCVDIAPTAAGRRIHLAGKNMFLFFLAHGLIFHAVGAAYARTPDVLHGQLIYTLAWLATPVAALIGLNLVLTVRGRIFPPEQA</sequence>
<feature type="transmembrane region" description="Helical" evidence="7">
    <location>
        <begin position="212"/>
        <end position="230"/>
    </location>
</feature>
<keyword evidence="6 7" id="KW-0472">Membrane</keyword>
<feature type="transmembrane region" description="Helical" evidence="7">
    <location>
        <begin position="250"/>
        <end position="268"/>
    </location>
</feature>
<name>A0A2S7K628_9PROT</name>
<comment type="caution">
    <text evidence="9">The sequence shown here is derived from an EMBL/GenBank/DDBJ whole genome shotgun (WGS) entry which is preliminary data.</text>
</comment>
<keyword evidence="4 7" id="KW-0812">Transmembrane</keyword>
<dbReference type="Pfam" id="PF01757">
    <property type="entry name" value="Acyl_transf_3"/>
    <property type="match status" value="1"/>
</dbReference>
<protein>
    <recommendedName>
        <fullName evidence="8">Acyltransferase 3 domain-containing protein</fullName>
    </recommendedName>
</protein>
<dbReference type="GO" id="GO:0009246">
    <property type="term" value="P:enterobacterial common antigen biosynthetic process"/>
    <property type="evidence" value="ECO:0007669"/>
    <property type="project" value="TreeGrafter"/>
</dbReference>
<comment type="similarity">
    <text evidence="2">Belongs to the acyltransferase 3 family.</text>
</comment>
<feature type="transmembrane region" description="Helical" evidence="7">
    <location>
        <begin position="309"/>
        <end position="329"/>
    </location>
</feature>
<keyword evidence="5 7" id="KW-1133">Transmembrane helix</keyword>
<organism evidence="9 10">
    <name type="scientific">Hyphococcus luteus</name>
    <dbReference type="NCBI Taxonomy" id="2058213"/>
    <lineage>
        <taxon>Bacteria</taxon>
        <taxon>Pseudomonadati</taxon>
        <taxon>Pseudomonadota</taxon>
        <taxon>Alphaproteobacteria</taxon>
        <taxon>Parvularculales</taxon>
        <taxon>Parvularculaceae</taxon>
        <taxon>Hyphococcus</taxon>
    </lineage>
</organism>
<feature type="transmembrane region" description="Helical" evidence="7">
    <location>
        <begin position="58"/>
        <end position="80"/>
    </location>
</feature>
<comment type="subcellular location">
    <subcellularLocation>
        <location evidence="1">Cell membrane</location>
        <topology evidence="1">Multi-pass membrane protein</topology>
    </subcellularLocation>
</comment>